<dbReference type="GO" id="GO:0004167">
    <property type="term" value="F:dopachrome isomerase activity"/>
    <property type="evidence" value="ECO:0007669"/>
    <property type="project" value="UniProtKB-EC"/>
</dbReference>
<evidence type="ECO:0000256" key="3">
    <source>
        <dbReference type="ARBA" id="ARBA00022514"/>
    </source>
</evidence>
<sequence length="113" mass="12876">MNTSSISVAAVIRTNVPRQSIRKDFMSKFTDYLCESFNTDIKHTNVEIHADVLMMRGGLSTPMMNISLYHNTNVISQTTKVNNAEPIAKFMAEEMKIPIDRVLVLFFDTRKCT</sequence>
<evidence type="ECO:0000256" key="12">
    <source>
        <dbReference type="ARBA" id="ARBA00042730"/>
    </source>
</evidence>
<dbReference type="AlphaFoldDB" id="A0AA89C4N3"/>
<keyword evidence="5" id="KW-0413">Isomerase</keyword>
<dbReference type="GO" id="GO:0050178">
    <property type="term" value="F:phenylpyruvate tautomerase activity"/>
    <property type="evidence" value="ECO:0007669"/>
    <property type="project" value="UniProtKB-EC"/>
</dbReference>
<dbReference type="SUPFAM" id="SSF55331">
    <property type="entry name" value="Tautomerase/MIF"/>
    <property type="match status" value="1"/>
</dbReference>
<comment type="catalytic activity">
    <reaction evidence="6">
        <text>3-phenylpyruvate = enol-phenylpyruvate</text>
        <dbReference type="Rhea" id="RHEA:17097"/>
        <dbReference type="ChEBI" id="CHEBI:16815"/>
        <dbReference type="ChEBI" id="CHEBI:18005"/>
        <dbReference type="EC" id="5.3.2.1"/>
    </reaction>
</comment>
<evidence type="ECO:0000256" key="11">
    <source>
        <dbReference type="ARBA" id="ARBA00041912"/>
    </source>
</evidence>
<dbReference type="Pfam" id="PF01187">
    <property type="entry name" value="MIF"/>
    <property type="match status" value="1"/>
</dbReference>
<dbReference type="GO" id="GO:0005125">
    <property type="term" value="F:cytokine activity"/>
    <property type="evidence" value="ECO:0007669"/>
    <property type="project" value="UniProtKB-KW"/>
</dbReference>
<keyword evidence="14" id="KW-1185">Reference proteome</keyword>
<dbReference type="InterPro" id="IPR014347">
    <property type="entry name" value="Tautomerase/MIF_sf"/>
</dbReference>
<comment type="caution">
    <text evidence="13">The sequence shown here is derived from an EMBL/GenBank/DDBJ whole genome shotgun (WGS) entry which is preliminary data.</text>
</comment>
<dbReference type="Proteomes" id="UP001186944">
    <property type="component" value="Unassembled WGS sequence"/>
</dbReference>
<comment type="similarity">
    <text evidence="2">Belongs to the MIF family.</text>
</comment>
<reference evidence="13" key="1">
    <citation type="submission" date="2019-08" db="EMBL/GenBank/DDBJ databases">
        <title>The improved chromosome-level genome for the pearl oyster Pinctada fucata martensii using PacBio sequencing and Hi-C.</title>
        <authorList>
            <person name="Zheng Z."/>
        </authorList>
    </citation>
    <scope>NUCLEOTIDE SEQUENCE</scope>
    <source>
        <strain evidence="13">ZZ-2019</strain>
        <tissue evidence="13">Adductor muscle</tissue>
    </source>
</reference>
<evidence type="ECO:0000256" key="1">
    <source>
        <dbReference type="ARBA" id="ARBA00004613"/>
    </source>
</evidence>
<dbReference type="InterPro" id="IPR001398">
    <property type="entry name" value="Macrophage_inhib_fac"/>
</dbReference>
<comment type="catalytic activity">
    <reaction evidence="7">
        <text>L-dopachrome = 5,6-dihydroxyindole-2-carboxylate</text>
        <dbReference type="Rhea" id="RHEA:13041"/>
        <dbReference type="ChEBI" id="CHEBI:16875"/>
        <dbReference type="ChEBI" id="CHEBI:57509"/>
        <dbReference type="EC" id="5.3.3.12"/>
    </reaction>
</comment>
<evidence type="ECO:0000256" key="5">
    <source>
        <dbReference type="ARBA" id="ARBA00023235"/>
    </source>
</evidence>
<dbReference type="Gene3D" id="3.30.429.10">
    <property type="entry name" value="Macrophage Migration Inhibitory Factor"/>
    <property type="match status" value="1"/>
</dbReference>
<accession>A0AA89C4N3</accession>
<evidence type="ECO:0000256" key="6">
    <source>
        <dbReference type="ARBA" id="ARBA00036735"/>
    </source>
</evidence>
<organism evidence="13 14">
    <name type="scientific">Pinctada imbricata</name>
    <name type="common">Atlantic pearl-oyster</name>
    <name type="synonym">Pinctada martensii</name>
    <dbReference type="NCBI Taxonomy" id="66713"/>
    <lineage>
        <taxon>Eukaryota</taxon>
        <taxon>Metazoa</taxon>
        <taxon>Spiralia</taxon>
        <taxon>Lophotrochozoa</taxon>
        <taxon>Mollusca</taxon>
        <taxon>Bivalvia</taxon>
        <taxon>Autobranchia</taxon>
        <taxon>Pteriomorphia</taxon>
        <taxon>Pterioida</taxon>
        <taxon>Pterioidea</taxon>
        <taxon>Pteriidae</taxon>
        <taxon>Pinctada</taxon>
    </lineage>
</organism>
<gene>
    <name evidence="13" type="ORF">FSP39_001114</name>
</gene>
<evidence type="ECO:0000313" key="14">
    <source>
        <dbReference type="Proteomes" id="UP001186944"/>
    </source>
</evidence>
<dbReference type="EMBL" id="VSWD01000006">
    <property type="protein sequence ID" value="KAK3099217.1"/>
    <property type="molecule type" value="Genomic_DNA"/>
</dbReference>
<evidence type="ECO:0000256" key="7">
    <source>
        <dbReference type="ARBA" id="ARBA00036823"/>
    </source>
</evidence>
<dbReference type="PANTHER" id="PTHR11954:SF6">
    <property type="entry name" value="MACROPHAGE MIGRATION INHIBITORY FACTOR"/>
    <property type="match status" value="1"/>
</dbReference>
<protein>
    <recommendedName>
        <fullName evidence="12">L-dopachrome isomerase</fullName>
        <ecNumber evidence="9">5.3.2.1</ecNumber>
        <ecNumber evidence="8">5.3.3.12</ecNumber>
    </recommendedName>
    <alternativeName>
        <fullName evidence="10">L-dopachrome tautomerase</fullName>
    </alternativeName>
    <alternativeName>
        <fullName evidence="11">Phenylpyruvate tautomerase</fullName>
    </alternativeName>
</protein>
<dbReference type="GO" id="GO:0005615">
    <property type="term" value="C:extracellular space"/>
    <property type="evidence" value="ECO:0007669"/>
    <property type="project" value="UniProtKB-KW"/>
</dbReference>
<evidence type="ECO:0000256" key="10">
    <source>
        <dbReference type="ARBA" id="ARBA00041631"/>
    </source>
</evidence>
<dbReference type="EC" id="5.3.3.12" evidence="8"/>
<proteinExistence type="inferred from homology"/>
<keyword evidence="3" id="KW-0202">Cytokine</keyword>
<evidence type="ECO:0000256" key="4">
    <source>
        <dbReference type="ARBA" id="ARBA00022525"/>
    </source>
</evidence>
<keyword evidence="4" id="KW-0964">Secreted</keyword>
<evidence type="ECO:0000256" key="2">
    <source>
        <dbReference type="ARBA" id="ARBA00005851"/>
    </source>
</evidence>
<comment type="subcellular location">
    <subcellularLocation>
        <location evidence="1">Secreted</location>
    </subcellularLocation>
</comment>
<name>A0AA89C4N3_PINIB</name>
<evidence type="ECO:0000256" key="9">
    <source>
        <dbReference type="ARBA" id="ARBA00039086"/>
    </source>
</evidence>
<evidence type="ECO:0000256" key="8">
    <source>
        <dbReference type="ARBA" id="ARBA00038932"/>
    </source>
</evidence>
<dbReference type="EC" id="5.3.2.1" evidence="9"/>
<evidence type="ECO:0000313" key="13">
    <source>
        <dbReference type="EMBL" id="KAK3099217.1"/>
    </source>
</evidence>
<dbReference type="PANTHER" id="PTHR11954">
    <property type="entry name" value="D-DOPACHROME DECARBOXYLASE"/>
    <property type="match status" value="1"/>
</dbReference>